<comment type="caution">
    <text evidence="1">The sequence shown here is derived from an EMBL/GenBank/DDBJ whole genome shotgun (WGS) entry which is preliminary data.</text>
</comment>
<proteinExistence type="predicted"/>
<dbReference type="AlphaFoldDB" id="A0A7X3FG83"/>
<dbReference type="OrthoDB" id="1683573at2"/>
<keyword evidence="2" id="KW-1185">Reference proteome</keyword>
<dbReference type="RefSeq" id="WP_157333925.1">
    <property type="nucleotide sequence ID" value="NZ_RHLK01000003.1"/>
</dbReference>
<evidence type="ECO:0000313" key="1">
    <source>
        <dbReference type="EMBL" id="MVO99097.1"/>
    </source>
</evidence>
<evidence type="ECO:0008006" key="3">
    <source>
        <dbReference type="Google" id="ProtNLM"/>
    </source>
</evidence>
<organism evidence="1 2">
    <name type="scientific">Paenibacillus lutrae</name>
    <dbReference type="NCBI Taxonomy" id="2078573"/>
    <lineage>
        <taxon>Bacteria</taxon>
        <taxon>Bacillati</taxon>
        <taxon>Bacillota</taxon>
        <taxon>Bacilli</taxon>
        <taxon>Bacillales</taxon>
        <taxon>Paenibacillaceae</taxon>
        <taxon>Paenibacillus</taxon>
    </lineage>
</organism>
<protein>
    <recommendedName>
        <fullName evidence="3">YlzJ-like protein</fullName>
    </recommendedName>
</protein>
<reference evidence="1 2" key="1">
    <citation type="journal article" date="2019" name="Microorganisms">
        <title>Paenibacillus lutrae sp. nov., A Chitinolytic Species Isolated from A River Otter in Castril Natural Park, Granada, Spain.</title>
        <authorList>
            <person name="Rodriguez M."/>
            <person name="Reina J.C."/>
            <person name="Bejar V."/>
            <person name="Llamas I."/>
        </authorList>
    </citation>
    <scope>NUCLEOTIDE SEQUENCE [LARGE SCALE GENOMIC DNA]</scope>
    <source>
        <strain evidence="1 2">N10</strain>
    </source>
</reference>
<accession>A0A7X3FG83</accession>
<dbReference type="Proteomes" id="UP000490800">
    <property type="component" value="Unassembled WGS sequence"/>
</dbReference>
<evidence type="ECO:0000313" key="2">
    <source>
        <dbReference type="Proteomes" id="UP000490800"/>
    </source>
</evidence>
<dbReference type="Pfam" id="PF14035">
    <property type="entry name" value="YlzJ"/>
    <property type="match status" value="1"/>
</dbReference>
<name>A0A7X3FG83_9BACL</name>
<gene>
    <name evidence="1" type="ORF">EDM21_06100</name>
</gene>
<dbReference type="EMBL" id="RHLK01000003">
    <property type="protein sequence ID" value="MVO99097.1"/>
    <property type="molecule type" value="Genomic_DNA"/>
</dbReference>
<sequence length="76" mass="8610">MTHYSILPEELVYEGWEDNKPAFRDIEVGGVLMQVEPVEEGRVRIIRLYSPDPSHYLNPGLAPGIVLESKPAFPFV</sequence>
<dbReference type="InterPro" id="IPR025619">
    <property type="entry name" value="YlzJ"/>
</dbReference>